<dbReference type="KEGG" id="gca:Galf_2407"/>
<evidence type="ECO:0000313" key="2">
    <source>
        <dbReference type="Proteomes" id="UP000001235"/>
    </source>
</evidence>
<evidence type="ECO:0008006" key="3">
    <source>
        <dbReference type="Google" id="ProtNLM"/>
    </source>
</evidence>
<name>D9SJZ7_GALCS</name>
<gene>
    <name evidence="1" type="ordered locus">Galf_2407</name>
</gene>
<evidence type="ECO:0000313" key="1">
    <source>
        <dbReference type="EMBL" id="ADL56409.1"/>
    </source>
</evidence>
<keyword evidence="2" id="KW-1185">Reference proteome</keyword>
<dbReference type="EMBL" id="CP002159">
    <property type="protein sequence ID" value="ADL56409.1"/>
    <property type="molecule type" value="Genomic_DNA"/>
</dbReference>
<dbReference type="HOGENOM" id="CLU_028266_0_0_4"/>
<sequence length="643" mass="72966">MSFSKYNEKNDPYKTDPLDEPFLTFAKARVRYTQSVRQVKSIANQMIVLRLMHDALIDIHGEADVLKTDGLVQEKVQELTNIRYPKSDLRYRLGQQMELLYAFLYEKTIAPTIPQWVNPWPRGKAKAERTDKESRDWQQERCPSLHQMTAIADCFSRAETNEDKYWSSVLTLLMFAPSRAGELLSLVVDCLHISESGHLGIRWYGEKGFGDTIKWVPEVMKDAVIEAHRRLVEIGAPARAAAKFAHDNPGIFYRHEGCITPPDFPENRTLNALEFACAMNFAPSKLKLLESLGARTNDLNSCTAWSLLGLGKWIKKLRVHGNPTYQQLAQYTLSEYSSKDWPSLPDTDGAIWDSLLLVRDREFHNDFKPLDFSWVIPSVNQINWQLAPRTGLKNPGKTIFQRFGIVNEDSSDIELTSHEPRVWLSTNAERGGMDSWQLAKWAGRARIEDNPHYDLRPAEEREAQARDIMLLTEMPSALEALKLNLPVSYQNLGLNRIGIADVTEYGMCTHDYAMSPCIKGGECMTCKDHVCIKGMPKTLERIKQLEERVASQFEKAKVDGADGTFGADRWVTHLGWKLVHIKAQRTRLESDDTPDGAILCIPPEHDPSPIKRALEQGNYRVSPNENGLVDISTVVALLEENDA</sequence>
<dbReference type="STRING" id="395494.Galf_2407"/>
<dbReference type="Proteomes" id="UP000001235">
    <property type="component" value="Chromosome"/>
</dbReference>
<dbReference type="AlphaFoldDB" id="D9SJZ7"/>
<dbReference type="eggNOG" id="COG4688">
    <property type="taxonomic scope" value="Bacteria"/>
</dbReference>
<organism evidence="1 2">
    <name type="scientific">Gallionella capsiferriformans (strain ES-2)</name>
    <name type="common">Gallionella ferruginea capsiferriformans (strain ES-2)</name>
    <dbReference type="NCBI Taxonomy" id="395494"/>
    <lineage>
        <taxon>Bacteria</taxon>
        <taxon>Pseudomonadati</taxon>
        <taxon>Pseudomonadota</taxon>
        <taxon>Betaproteobacteria</taxon>
        <taxon>Nitrosomonadales</taxon>
        <taxon>Gallionellaceae</taxon>
        <taxon>Gallionella</taxon>
    </lineage>
</organism>
<accession>D9SJZ7</accession>
<protein>
    <recommendedName>
        <fullName evidence="3">Integrase</fullName>
    </recommendedName>
</protein>
<proteinExistence type="predicted"/>
<reference evidence="1 2" key="1">
    <citation type="submission" date="2010-08" db="EMBL/GenBank/DDBJ databases">
        <title>Complete sequence of Gallionella capsiferriformans ES-2.</title>
        <authorList>
            <consortium name="US DOE Joint Genome Institute"/>
            <person name="Lucas S."/>
            <person name="Copeland A."/>
            <person name="Lapidus A."/>
            <person name="Cheng J.-F."/>
            <person name="Bruce D."/>
            <person name="Goodwin L."/>
            <person name="Pitluck S."/>
            <person name="Chertkov O."/>
            <person name="Davenport K.W."/>
            <person name="Detter J.C."/>
            <person name="Han C."/>
            <person name="Tapia R."/>
            <person name="Land M."/>
            <person name="Hauser L."/>
            <person name="Chang Y.-J."/>
            <person name="Jeffries C."/>
            <person name="Kyrpides N."/>
            <person name="Ivanova N."/>
            <person name="Mikhailova N."/>
            <person name="Shelobolina E.S."/>
            <person name="Picardal F."/>
            <person name="Roden E."/>
            <person name="Emerson D."/>
            <person name="Woyke T."/>
        </authorList>
    </citation>
    <scope>NUCLEOTIDE SEQUENCE [LARGE SCALE GENOMIC DNA]</scope>
    <source>
        <strain evidence="1 2">ES-2</strain>
    </source>
</reference>